<dbReference type="GO" id="GO:0016780">
    <property type="term" value="F:phosphotransferase activity, for other substituted phosphate groups"/>
    <property type="evidence" value="ECO:0007669"/>
    <property type="project" value="TreeGrafter"/>
</dbReference>
<gene>
    <name evidence="11" type="ORF">CWS72_17535</name>
</gene>
<keyword evidence="3" id="KW-1003">Cell membrane</keyword>
<proteinExistence type="inferred from homology"/>
<evidence type="ECO:0000259" key="10">
    <source>
        <dbReference type="Pfam" id="PF02397"/>
    </source>
</evidence>
<keyword evidence="5 9" id="KW-0812">Transmembrane</keyword>
<keyword evidence="7 9" id="KW-0472">Membrane</keyword>
<keyword evidence="8" id="KW-0270">Exopolysaccharide synthesis</keyword>
<protein>
    <submittedName>
        <fullName evidence="11">UDP-phosphate galactose phosphotransferase</fullName>
    </submittedName>
</protein>
<accession>A0A2N3PS44</accession>
<keyword evidence="4 11" id="KW-0808">Transferase</keyword>
<evidence type="ECO:0000256" key="4">
    <source>
        <dbReference type="ARBA" id="ARBA00022679"/>
    </source>
</evidence>
<evidence type="ECO:0000256" key="7">
    <source>
        <dbReference type="ARBA" id="ARBA00023136"/>
    </source>
</evidence>
<evidence type="ECO:0000313" key="12">
    <source>
        <dbReference type="Proteomes" id="UP000233293"/>
    </source>
</evidence>
<comment type="similarity">
    <text evidence="2">Belongs to the bacterial sugar transferase family.</text>
</comment>
<keyword evidence="12" id="KW-1185">Reference proteome</keyword>
<comment type="caution">
    <text evidence="11">The sequence shown here is derived from an EMBL/GenBank/DDBJ whole genome shotgun (WGS) entry which is preliminary data.</text>
</comment>
<dbReference type="Pfam" id="PF02397">
    <property type="entry name" value="Bac_transf"/>
    <property type="match status" value="1"/>
</dbReference>
<feature type="transmembrane region" description="Helical" evidence="9">
    <location>
        <begin position="67"/>
        <end position="91"/>
    </location>
</feature>
<evidence type="ECO:0000313" key="11">
    <source>
        <dbReference type="EMBL" id="PKU23227.1"/>
    </source>
</evidence>
<sequence length="261" mass="29615">MRRNIMGLQHITSIMLQREALASASLPGFSGGYDWRRLHAAAIDRSPIDRGRFVRLKEPAHRISKRLFDVVATSFLLALLSPLLLSIAVMARRDGGPVVYGHRRIGAHGRTFKCWKFRTMVPNADKVLEKILASDPTARAEWERDFKLKNDPRITPVGRLLRVTSLDELPQLFNVIAGDMSLVGPRPIVTDEVRRYGAAFHDYARCRPGITGIWQISGRNDVGYGQRVDLDRHYARSWSFARDILILLRTPFAVLRRSGAY</sequence>
<dbReference type="InterPro" id="IPR003362">
    <property type="entry name" value="Bact_transf"/>
</dbReference>
<dbReference type="GO" id="GO:0005886">
    <property type="term" value="C:plasma membrane"/>
    <property type="evidence" value="ECO:0007669"/>
    <property type="project" value="UniProtKB-SubCell"/>
</dbReference>
<dbReference type="PANTHER" id="PTHR30576:SF4">
    <property type="entry name" value="UNDECAPRENYL-PHOSPHATE GALACTOSE PHOSPHOTRANSFERASE"/>
    <property type="match status" value="1"/>
</dbReference>
<evidence type="ECO:0000256" key="1">
    <source>
        <dbReference type="ARBA" id="ARBA00004236"/>
    </source>
</evidence>
<reference evidence="12" key="1">
    <citation type="submission" date="2017-12" db="EMBL/GenBank/DDBJ databases">
        <title>Draft genome sequence of Telmatospirillum siberiense 26-4b1T, an acidotolerant peatland alphaproteobacterium potentially involved in sulfur cycling.</title>
        <authorList>
            <person name="Hausmann B."/>
            <person name="Pjevac P."/>
            <person name="Schreck K."/>
            <person name="Herbold C.W."/>
            <person name="Daims H."/>
            <person name="Wagner M."/>
            <person name="Pester M."/>
            <person name="Loy A."/>
        </authorList>
    </citation>
    <scope>NUCLEOTIDE SEQUENCE [LARGE SCALE GENOMIC DNA]</scope>
    <source>
        <strain evidence="12">26-4b1</strain>
    </source>
</reference>
<dbReference type="OrthoDB" id="9808602at2"/>
<evidence type="ECO:0000256" key="5">
    <source>
        <dbReference type="ARBA" id="ARBA00022692"/>
    </source>
</evidence>
<dbReference type="AlphaFoldDB" id="A0A2N3PS44"/>
<dbReference type="GO" id="GO:0000271">
    <property type="term" value="P:polysaccharide biosynthetic process"/>
    <property type="evidence" value="ECO:0007669"/>
    <property type="project" value="UniProtKB-KW"/>
</dbReference>
<evidence type="ECO:0000256" key="9">
    <source>
        <dbReference type="SAM" id="Phobius"/>
    </source>
</evidence>
<organism evidence="11 12">
    <name type="scientific">Telmatospirillum siberiense</name>
    <dbReference type="NCBI Taxonomy" id="382514"/>
    <lineage>
        <taxon>Bacteria</taxon>
        <taxon>Pseudomonadati</taxon>
        <taxon>Pseudomonadota</taxon>
        <taxon>Alphaproteobacteria</taxon>
        <taxon>Rhodospirillales</taxon>
        <taxon>Rhodospirillaceae</taxon>
        <taxon>Telmatospirillum</taxon>
    </lineage>
</organism>
<evidence type="ECO:0000256" key="8">
    <source>
        <dbReference type="ARBA" id="ARBA00023169"/>
    </source>
</evidence>
<keyword evidence="6 9" id="KW-1133">Transmembrane helix</keyword>
<evidence type="ECO:0000256" key="2">
    <source>
        <dbReference type="ARBA" id="ARBA00006464"/>
    </source>
</evidence>
<evidence type="ECO:0000256" key="6">
    <source>
        <dbReference type="ARBA" id="ARBA00022989"/>
    </source>
</evidence>
<dbReference type="PANTHER" id="PTHR30576">
    <property type="entry name" value="COLANIC BIOSYNTHESIS UDP-GLUCOSE LIPID CARRIER TRANSFERASE"/>
    <property type="match status" value="1"/>
</dbReference>
<feature type="domain" description="Bacterial sugar transferase" evidence="10">
    <location>
        <begin position="65"/>
        <end position="255"/>
    </location>
</feature>
<comment type="subcellular location">
    <subcellularLocation>
        <location evidence="1">Cell membrane</location>
    </subcellularLocation>
</comment>
<evidence type="ECO:0000256" key="3">
    <source>
        <dbReference type="ARBA" id="ARBA00022475"/>
    </source>
</evidence>
<dbReference type="EMBL" id="PIUM01000022">
    <property type="protein sequence ID" value="PKU23227.1"/>
    <property type="molecule type" value="Genomic_DNA"/>
</dbReference>
<dbReference type="Proteomes" id="UP000233293">
    <property type="component" value="Unassembled WGS sequence"/>
</dbReference>
<name>A0A2N3PS44_9PROT</name>